<protein>
    <submittedName>
        <fullName evidence="2">Type VI secretion system protein ImpA</fullName>
    </submittedName>
</protein>
<dbReference type="InterPro" id="IPR017740">
    <property type="entry name" value="TssA-like"/>
</dbReference>
<feature type="domain" description="ImpA N-terminal" evidence="1">
    <location>
        <begin position="12"/>
        <end position="133"/>
    </location>
</feature>
<dbReference type="NCBIfam" id="TIGR03363">
    <property type="entry name" value="VI_chp_8"/>
    <property type="match status" value="1"/>
</dbReference>
<keyword evidence="3" id="KW-1185">Reference proteome</keyword>
<name>A0A4R7B8B7_9NEIS</name>
<evidence type="ECO:0000313" key="2">
    <source>
        <dbReference type="EMBL" id="TDR79837.1"/>
    </source>
</evidence>
<sequence>MEPMEQQIAALLAPISDAAPAGEDLSYDLLLDEIREARRSDDPTLAQGDWEQAIKTADWRKATRLCEQGLCQRGKDLQLVVWYGEARAKLDGFAGAAQGLHLLEGWLERYWENGFPEYDPNDLDERVSKIEWYAMQLAQALRMAPMVDPRHGGYSWLDWKTSREVENHALKDPDARSRALADGKLDGETFDKGVTQSGLPWFKQLSAEIELAWKRYQSLDLLSVERFGDAFPSLAELWRALSDCREVVERLMQQQFGVNTAQKEPEMTPAAPAVVAVPQTSATAPQAAALAGQPRGPLQSRADAVRMLREVSAYFRQHEPHSPVSMLAERAARWAEMGLEEWLTHVIKDESTLRQLQELLDVKAPGQ</sequence>
<gene>
    <name evidence="2" type="ORF">DFP86_107204</name>
</gene>
<proteinExistence type="predicted"/>
<dbReference type="AlphaFoldDB" id="A0A4R7B8B7"/>
<organism evidence="2 3">
    <name type="scientific">Paludibacterium purpuratum</name>
    <dbReference type="NCBI Taxonomy" id="1144873"/>
    <lineage>
        <taxon>Bacteria</taxon>
        <taxon>Pseudomonadati</taxon>
        <taxon>Pseudomonadota</taxon>
        <taxon>Betaproteobacteria</taxon>
        <taxon>Neisseriales</taxon>
        <taxon>Chromobacteriaceae</taxon>
        <taxon>Paludibacterium</taxon>
    </lineage>
</organism>
<reference evidence="2 3" key="1">
    <citation type="submission" date="2019-03" db="EMBL/GenBank/DDBJ databases">
        <title>Genomic Encyclopedia of Type Strains, Phase III (KMG-III): the genomes of soil and plant-associated and newly described type strains.</title>
        <authorList>
            <person name="Whitman W."/>
        </authorList>
    </citation>
    <scope>NUCLEOTIDE SEQUENCE [LARGE SCALE GENOMIC DNA]</scope>
    <source>
        <strain evidence="2 3">CECT 8976</strain>
    </source>
</reference>
<comment type="caution">
    <text evidence="2">The sequence shown here is derived from an EMBL/GenBank/DDBJ whole genome shotgun (WGS) entry which is preliminary data.</text>
</comment>
<evidence type="ECO:0000259" key="1">
    <source>
        <dbReference type="Pfam" id="PF06812"/>
    </source>
</evidence>
<dbReference type="Pfam" id="PF06812">
    <property type="entry name" value="ImpA_N"/>
    <property type="match status" value="1"/>
</dbReference>
<dbReference type="RefSeq" id="WP_243729362.1">
    <property type="nucleotide sequence ID" value="NZ_SNZP01000007.1"/>
</dbReference>
<dbReference type="PANTHER" id="PTHR37951">
    <property type="entry name" value="CYTOPLASMIC PROTEIN-RELATED"/>
    <property type="match status" value="1"/>
</dbReference>
<dbReference type="PANTHER" id="PTHR37951:SF1">
    <property type="entry name" value="TYPE VI SECRETION SYSTEM COMPONENT TSSA1"/>
    <property type="match status" value="1"/>
</dbReference>
<dbReference type="EMBL" id="SNZP01000007">
    <property type="protein sequence ID" value="TDR79837.1"/>
    <property type="molecule type" value="Genomic_DNA"/>
</dbReference>
<evidence type="ECO:0000313" key="3">
    <source>
        <dbReference type="Proteomes" id="UP000295611"/>
    </source>
</evidence>
<accession>A0A4R7B8B7</accession>
<dbReference type="InterPro" id="IPR010657">
    <property type="entry name" value="ImpA_N"/>
</dbReference>
<dbReference type="Proteomes" id="UP000295611">
    <property type="component" value="Unassembled WGS sequence"/>
</dbReference>